<organism evidence="4 5">
    <name type="scientific">Frankia umida</name>
    <dbReference type="NCBI Taxonomy" id="573489"/>
    <lineage>
        <taxon>Bacteria</taxon>
        <taxon>Bacillati</taxon>
        <taxon>Actinomycetota</taxon>
        <taxon>Actinomycetes</taxon>
        <taxon>Frankiales</taxon>
        <taxon>Frankiaceae</taxon>
        <taxon>Frankia</taxon>
    </lineage>
</organism>
<dbReference type="SUPFAM" id="SSF46689">
    <property type="entry name" value="Homeodomain-like"/>
    <property type="match status" value="1"/>
</dbReference>
<name>A0ABT0K308_9ACTN</name>
<dbReference type="Gene3D" id="1.10.357.10">
    <property type="entry name" value="Tetracycline Repressor, domain 2"/>
    <property type="match status" value="1"/>
</dbReference>
<gene>
    <name evidence="4" type="ORF">MXD59_19235</name>
</gene>
<keyword evidence="1 2" id="KW-0238">DNA-binding</keyword>
<dbReference type="EMBL" id="JALKFT010000023">
    <property type="protein sequence ID" value="MCK9877884.1"/>
    <property type="molecule type" value="Genomic_DNA"/>
</dbReference>
<dbReference type="PRINTS" id="PR00455">
    <property type="entry name" value="HTHTETR"/>
</dbReference>
<dbReference type="InterPro" id="IPR036271">
    <property type="entry name" value="Tet_transcr_reg_TetR-rel_C_sf"/>
</dbReference>
<evidence type="ECO:0000256" key="2">
    <source>
        <dbReference type="PROSITE-ProRule" id="PRU00335"/>
    </source>
</evidence>
<reference evidence="4 5" key="1">
    <citation type="submission" date="2022-04" db="EMBL/GenBank/DDBJ databases">
        <title>Genome diversity in the genus Frankia.</title>
        <authorList>
            <person name="Carlos-Shanley C."/>
            <person name="Hahn D."/>
        </authorList>
    </citation>
    <scope>NUCLEOTIDE SEQUENCE [LARGE SCALE GENOMIC DNA]</scope>
    <source>
        <strain evidence="4 5">Ag45/Mut15</strain>
    </source>
</reference>
<sequence length="204" mass="23374">MRPLSAKGIRTRARLIDAAKTVFERDGFLEARIADIAQTAKIALGTFYHYFDSKEEIFREVARAQEELLTAPTEHSAAGSDSVWERIRRSNRRYLERYRDEAAIIGVIEQVSRYDPPVNEARMATMKHYVTRAERAIIRMQKEGAADHRLDPSFAADALGAMTARFAELWLVQNFRDYDFDEAVEQLTILWANALGVRPEPPRS</sequence>
<evidence type="ECO:0000259" key="3">
    <source>
        <dbReference type="PROSITE" id="PS50977"/>
    </source>
</evidence>
<feature type="DNA-binding region" description="H-T-H motif" evidence="2">
    <location>
        <begin position="32"/>
        <end position="51"/>
    </location>
</feature>
<evidence type="ECO:0000313" key="4">
    <source>
        <dbReference type="EMBL" id="MCK9877884.1"/>
    </source>
</evidence>
<dbReference type="Pfam" id="PF00440">
    <property type="entry name" value="TetR_N"/>
    <property type="match status" value="1"/>
</dbReference>
<evidence type="ECO:0000256" key="1">
    <source>
        <dbReference type="ARBA" id="ARBA00023125"/>
    </source>
</evidence>
<evidence type="ECO:0000313" key="5">
    <source>
        <dbReference type="Proteomes" id="UP001201873"/>
    </source>
</evidence>
<accession>A0ABT0K308</accession>
<dbReference type="InterPro" id="IPR001647">
    <property type="entry name" value="HTH_TetR"/>
</dbReference>
<dbReference type="PANTHER" id="PTHR30055">
    <property type="entry name" value="HTH-TYPE TRANSCRIPTIONAL REGULATOR RUTR"/>
    <property type="match status" value="1"/>
</dbReference>
<protein>
    <submittedName>
        <fullName evidence="4">TetR/AcrR family transcriptional regulator</fullName>
    </submittedName>
</protein>
<dbReference type="Gene3D" id="1.10.10.60">
    <property type="entry name" value="Homeodomain-like"/>
    <property type="match status" value="1"/>
</dbReference>
<comment type="caution">
    <text evidence="4">The sequence shown here is derived from an EMBL/GenBank/DDBJ whole genome shotgun (WGS) entry which is preliminary data.</text>
</comment>
<dbReference type="InterPro" id="IPR009057">
    <property type="entry name" value="Homeodomain-like_sf"/>
</dbReference>
<keyword evidence="5" id="KW-1185">Reference proteome</keyword>
<proteinExistence type="predicted"/>
<dbReference type="PROSITE" id="PS50977">
    <property type="entry name" value="HTH_TETR_2"/>
    <property type="match status" value="1"/>
</dbReference>
<dbReference type="Proteomes" id="UP001201873">
    <property type="component" value="Unassembled WGS sequence"/>
</dbReference>
<dbReference type="SUPFAM" id="SSF48498">
    <property type="entry name" value="Tetracyclin repressor-like, C-terminal domain"/>
    <property type="match status" value="1"/>
</dbReference>
<feature type="domain" description="HTH tetR-type" evidence="3">
    <location>
        <begin position="9"/>
        <end position="69"/>
    </location>
</feature>
<dbReference type="InterPro" id="IPR050109">
    <property type="entry name" value="HTH-type_TetR-like_transc_reg"/>
</dbReference>
<dbReference type="PANTHER" id="PTHR30055:SF226">
    <property type="entry name" value="HTH-TYPE TRANSCRIPTIONAL REGULATOR PKSA"/>
    <property type="match status" value="1"/>
</dbReference>